<evidence type="ECO:0000256" key="9">
    <source>
        <dbReference type="RuleBase" id="RU003945"/>
    </source>
</evidence>
<evidence type="ECO:0000313" key="13">
    <source>
        <dbReference type="EMBL" id="KRM43979.1"/>
    </source>
</evidence>
<comment type="caution">
    <text evidence="13">The sequence shown here is derived from an EMBL/GenBank/DDBJ whole genome shotgun (WGS) entry which is preliminary data.</text>
</comment>
<gene>
    <name evidence="13" type="ORF">FD47_GL001100</name>
</gene>
<comment type="subcellular location">
    <subcellularLocation>
        <location evidence="1">Cell membrane</location>
        <topology evidence="1">Multi-pass membrane protein</topology>
    </subcellularLocation>
    <subcellularLocation>
        <location evidence="9">Membrane</location>
        <topology evidence="9">Multi-pass membrane protein</topology>
    </subcellularLocation>
</comment>
<dbReference type="SUPFAM" id="SSF103473">
    <property type="entry name" value="MFS general substrate transporter"/>
    <property type="match status" value="1"/>
</dbReference>
<keyword evidence="7 11" id="KW-0472">Membrane</keyword>
<reference evidence="13 14" key="1">
    <citation type="journal article" date="2015" name="Genome Announc.">
        <title>Expanding the biotechnology potential of lactobacilli through comparative genomics of 213 strains and associated genera.</title>
        <authorList>
            <person name="Sun Z."/>
            <person name="Harris H.M."/>
            <person name="McCann A."/>
            <person name="Guo C."/>
            <person name="Argimon S."/>
            <person name="Zhang W."/>
            <person name="Yang X."/>
            <person name="Jeffery I.B."/>
            <person name="Cooney J.C."/>
            <person name="Kagawa T.F."/>
            <person name="Liu W."/>
            <person name="Song Y."/>
            <person name="Salvetti E."/>
            <person name="Wrobel A."/>
            <person name="Rasinkangas P."/>
            <person name="Parkhill J."/>
            <person name="Rea M.C."/>
            <person name="O'Sullivan O."/>
            <person name="Ritari J."/>
            <person name="Douillard F.P."/>
            <person name="Paul Ross R."/>
            <person name="Yang R."/>
            <person name="Briner A.E."/>
            <person name="Felis G.E."/>
            <person name="de Vos W.M."/>
            <person name="Barrangou R."/>
            <person name="Klaenhammer T.R."/>
            <person name="Caufield P.W."/>
            <person name="Cui Y."/>
            <person name="Zhang H."/>
            <person name="O'Toole P.W."/>
        </authorList>
    </citation>
    <scope>NUCLEOTIDE SEQUENCE [LARGE SCALE GENOMIC DNA]</scope>
    <source>
        <strain evidence="13 14">DSM 18390</strain>
    </source>
</reference>
<keyword evidence="2" id="KW-0813">Transport</keyword>
<dbReference type="PANTHER" id="PTHR12428">
    <property type="entry name" value="OXA1"/>
    <property type="match status" value="1"/>
</dbReference>
<dbReference type="PROSITE" id="PS51257">
    <property type="entry name" value="PROKAR_LIPOPROTEIN"/>
    <property type="match status" value="1"/>
</dbReference>
<dbReference type="Pfam" id="PF02096">
    <property type="entry name" value="60KD_IMP"/>
    <property type="match status" value="1"/>
</dbReference>
<accession>A0A0R1YW28</accession>
<dbReference type="PANTHER" id="PTHR12428:SF65">
    <property type="entry name" value="CYTOCHROME C OXIDASE ASSEMBLY PROTEIN COX18, MITOCHONDRIAL"/>
    <property type="match status" value="1"/>
</dbReference>
<dbReference type="PATRIC" id="fig|1423786.4.peg.1175"/>
<dbReference type="CDD" id="cd20070">
    <property type="entry name" value="5TM_YidC_Alb3"/>
    <property type="match status" value="1"/>
</dbReference>
<dbReference type="InterPro" id="IPR047196">
    <property type="entry name" value="YidC_ALB_C"/>
</dbReference>
<keyword evidence="6 11" id="KW-1133">Transmembrane helix</keyword>
<evidence type="ECO:0000256" key="6">
    <source>
        <dbReference type="ARBA" id="ARBA00022989"/>
    </source>
</evidence>
<proteinExistence type="inferred from homology"/>
<evidence type="ECO:0000256" key="1">
    <source>
        <dbReference type="ARBA" id="ARBA00004651"/>
    </source>
</evidence>
<feature type="compositionally biased region" description="Basic residues" evidence="10">
    <location>
        <begin position="333"/>
        <end position="349"/>
    </location>
</feature>
<keyword evidence="8" id="KW-0143">Chaperone</keyword>
<dbReference type="GO" id="GO:0005886">
    <property type="term" value="C:plasma membrane"/>
    <property type="evidence" value="ECO:0007669"/>
    <property type="project" value="UniProtKB-SubCell"/>
</dbReference>
<feature type="compositionally biased region" description="Basic and acidic residues" evidence="10">
    <location>
        <begin position="313"/>
        <end position="328"/>
    </location>
</feature>
<dbReference type="InterPro" id="IPR036259">
    <property type="entry name" value="MFS_trans_sf"/>
</dbReference>
<dbReference type="EMBL" id="AZFZ01000023">
    <property type="protein sequence ID" value="KRM43979.1"/>
    <property type="molecule type" value="Genomic_DNA"/>
</dbReference>
<dbReference type="GO" id="GO:0032977">
    <property type="term" value="F:membrane insertase activity"/>
    <property type="evidence" value="ECO:0007669"/>
    <property type="project" value="InterPro"/>
</dbReference>
<evidence type="ECO:0000256" key="3">
    <source>
        <dbReference type="ARBA" id="ARBA00022475"/>
    </source>
</evidence>
<evidence type="ECO:0000313" key="14">
    <source>
        <dbReference type="Proteomes" id="UP000051010"/>
    </source>
</evidence>
<evidence type="ECO:0000259" key="12">
    <source>
        <dbReference type="Pfam" id="PF02096"/>
    </source>
</evidence>
<evidence type="ECO:0000256" key="10">
    <source>
        <dbReference type="SAM" id="MobiDB-lite"/>
    </source>
</evidence>
<dbReference type="GO" id="GO:0015031">
    <property type="term" value="P:protein transport"/>
    <property type="evidence" value="ECO:0007669"/>
    <property type="project" value="UniProtKB-KW"/>
</dbReference>
<feature type="transmembrane region" description="Helical" evidence="11">
    <location>
        <begin position="175"/>
        <end position="194"/>
    </location>
</feature>
<keyword evidence="3" id="KW-1003">Cell membrane</keyword>
<evidence type="ECO:0000256" key="4">
    <source>
        <dbReference type="ARBA" id="ARBA00022692"/>
    </source>
</evidence>
<dbReference type="GO" id="GO:0051205">
    <property type="term" value="P:protein insertion into membrane"/>
    <property type="evidence" value="ECO:0007669"/>
    <property type="project" value="TreeGrafter"/>
</dbReference>
<protein>
    <submittedName>
        <fullName evidence="13">Membrane protein insertase, YidC Oxa1 family</fullName>
    </submittedName>
</protein>
<evidence type="ECO:0000256" key="7">
    <source>
        <dbReference type="ARBA" id="ARBA00023136"/>
    </source>
</evidence>
<feature type="transmembrane region" description="Helical" evidence="11">
    <location>
        <begin position="130"/>
        <end position="155"/>
    </location>
</feature>
<dbReference type="AlphaFoldDB" id="A0A0R1YW28"/>
<dbReference type="Proteomes" id="UP000051010">
    <property type="component" value="Unassembled WGS sequence"/>
</dbReference>
<sequence length="349" mass="38862">MKKLKHIGTLGLLSSLALLLSGCVQTTKSGKPYGVVYDYLARPAQSIMEAIAQIVGSYGWAIVVLTVLVRMLLLPIMVRQLKSSTIQQERMQMIRPQMRELQKRQKAAKTTEEQTAASQAMMALYRQNGISMTGGIGCLPLLIQMPVFTALYAAIRYSPELSHTVFMGIQLGQSSWLLAVLSFLSYLLQGYISLLGTPAAQKKQMGAMMLMSPVMILLFTISAPAGLGIYFFIGGLFACVQTLIINMYRPRIRKNIAAEMADKKPVTVEDLMPSQPTADPQKQASRTIDHRNRQRNAGKQRNAGQQRNPQKFAENDPKKQVPENESPKPKNQSTKHNRGRNAGKQHRHH</sequence>
<feature type="region of interest" description="Disordered" evidence="10">
    <location>
        <begin position="267"/>
        <end position="349"/>
    </location>
</feature>
<keyword evidence="5" id="KW-0653">Protein transport</keyword>
<dbReference type="RefSeq" id="WP_056980342.1">
    <property type="nucleotide sequence ID" value="NZ_AZFZ01000023.1"/>
</dbReference>
<evidence type="ECO:0000256" key="11">
    <source>
        <dbReference type="SAM" id="Phobius"/>
    </source>
</evidence>
<name>A0A0R1YW28_9LACO</name>
<dbReference type="NCBIfam" id="TIGR03592">
    <property type="entry name" value="yidC_oxa1_cterm"/>
    <property type="match status" value="1"/>
</dbReference>
<keyword evidence="4 9" id="KW-0812">Transmembrane</keyword>
<dbReference type="InterPro" id="IPR028055">
    <property type="entry name" value="YidC/Oxa/ALB_C"/>
</dbReference>
<organism evidence="13 14">
    <name type="scientific">Lentilactobacillus parafarraginis DSM 18390 = JCM 14109</name>
    <dbReference type="NCBI Taxonomy" id="1423786"/>
    <lineage>
        <taxon>Bacteria</taxon>
        <taxon>Bacillati</taxon>
        <taxon>Bacillota</taxon>
        <taxon>Bacilli</taxon>
        <taxon>Lactobacillales</taxon>
        <taxon>Lactobacillaceae</taxon>
        <taxon>Lentilactobacillus</taxon>
    </lineage>
</organism>
<dbReference type="InterPro" id="IPR001708">
    <property type="entry name" value="YidC/ALB3/OXA1/COX18"/>
</dbReference>
<evidence type="ECO:0000256" key="8">
    <source>
        <dbReference type="ARBA" id="ARBA00023186"/>
    </source>
</evidence>
<evidence type="ECO:0000256" key="2">
    <source>
        <dbReference type="ARBA" id="ARBA00022448"/>
    </source>
</evidence>
<feature type="compositionally biased region" description="Polar residues" evidence="10">
    <location>
        <begin position="274"/>
        <end position="286"/>
    </location>
</feature>
<feature type="domain" description="Membrane insertase YidC/Oxa/ALB C-terminal" evidence="12">
    <location>
        <begin position="58"/>
        <end position="246"/>
    </location>
</feature>
<evidence type="ECO:0000256" key="5">
    <source>
        <dbReference type="ARBA" id="ARBA00022927"/>
    </source>
</evidence>
<feature type="transmembrane region" description="Helical" evidence="11">
    <location>
        <begin position="50"/>
        <end position="73"/>
    </location>
</feature>
<feature type="compositionally biased region" description="Polar residues" evidence="10">
    <location>
        <begin position="299"/>
        <end position="309"/>
    </location>
</feature>
<comment type="similarity">
    <text evidence="9">Belongs to the OXA1/ALB3/YidC family.</text>
</comment>